<protein>
    <submittedName>
        <fullName evidence="2">Uncharacterized protein</fullName>
    </submittedName>
</protein>
<reference evidence="2" key="1">
    <citation type="submission" date="2014-09" db="EMBL/GenBank/DDBJ databases">
        <authorList>
            <person name="Magalhaes I.L.F."/>
            <person name="Oliveira U."/>
            <person name="Santos F.R."/>
            <person name="Vidigal T.H.D.A."/>
            <person name="Brescovit A.D."/>
            <person name="Santos A.J."/>
        </authorList>
    </citation>
    <scope>NUCLEOTIDE SEQUENCE</scope>
    <source>
        <tissue evidence="2">Shoot tissue taken approximately 20 cm above the soil surface</tissue>
    </source>
</reference>
<accession>A0A0A9AU38</accession>
<dbReference type="AlphaFoldDB" id="A0A0A9AU38"/>
<proteinExistence type="predicted"/>
<evidence type="ECO:0000256" key="1">
    <source>
        <dbReference type="SAM" id="MobiDB-lite"/>
    </source>
</evidence>
<organism evidence="2">
    <name type="scientific">Arundo donax</name>
    <name type="common">Giant reed</name>
    <name type="synonym">Donax arundinaceus</name>
    <dbReference type="NCBI Taxonomy" id="35708"/>
    <lineage>
        <taxon>Eukaryota</taxon>
        <taxon>Viridiplantae</taxon>
        <taxon>Streptophyta</taxon>
        <taxon>Embryophyta</taxon>
        <taxon>Tracheophyta</taxon>
        <taxon>Spermatophyta</taxon>
        <taxon>Magnoliopsida</taxon>
        <taxon>Liliopsida</taxon>
        <taxon>Poales</taxon>
        <taxon>Poaceae</taxon>
        <taxon>PACMAD clade</taxon>
        <taxon>Arundinoideae</taxon>
        <taxon>Arundineae</taxon>
        <taxon>Arundo</taxon>
    </lineage>
</organism>
<evidence type="ECO:0000313" key="2">
    <source>
        <dbReference type="EMBL" id="JAD53408.1"/>
    </source>
</evidence>
<feature type="region of interest" description="Disordered" evidence="1">
    <location>
        <begin position="48"/>
        <end position="84"/>
    </location>
</feature>
<dbReference type="EMBL" id="GBRH01244487">
    <property type="protein sequence ID" value="JAD53408.1"/>
    <property type="molecule type" value="Transcribed_RNA"/>
</dbReference>
<reference evidence="2" key="2">
    <citation type="journal article" date="2015" name="Data Brief">
        <title>Shoot transcriptome of the giant reed, Arundo donax.</title>
        <authorList>
            <person name="Barrero R.A."/>
            <person name="Guerrero F.D."/>
            <person name="Moolhuijzen P."/>
            <person name="Goolsby J.A."/>
            <person name="Tidwell J."/>
            <person name="Bellgard S.E."/>
            <person name="Bellgard M.I."/>
        </authorList>
    </citation>
    <scope>NUCLEOTIDE SEQUENCE</scope>
    <source>
        <tissue evidence="2">Shoot tissue taken approximately 20 cm above the soil surface</tissue>
    </source>
</reference>
<sequence>MFEPWRNSLEIDAGMHTTDHFILHQSTQAGIQIDAGRLAFLRFAAGRPPAAAPRGVAPSAPGNPGTAPWPAELGDYLEGRGALN</sequence>
<feature type="compositionally biased region" description="Low complexity" evidence="1">
    <location>
        <begin position="48"/>
        <end position="62"/>
    </location>
</feature>
<name>A0A0A9AU38_ARUDO</name>